<name>A0A9E2KVV6_9BACT</name>
<sequence length="144" mass="17099">MFSVALKSDVDNTMNCAFEINSFKYLLNYELSKLIPEFNYVEDDLELNFGIGMWYSSDNYVTKLFTNNDLLYMGDSINYSNFLAKKASRTNYASILFNDAIYKNLTDEYKNNDRFECLHYNNSKTIDIYGCKRIYKDFLEWIKK</sequence>
<reference evidence="1" key="1">
    <citation type="journal article" date="2021" name="PeerJ">
        <title>Extensive microbial diversity within the chicken gut microbiome revealed by metagenomics and culture.</title>
        <authorList>
            <person name="Gilroy R."/>
            <person name="Ravi A."/>
            <person name="Getino M."/>
            <person name="Pursley I."/>
            <person name="Horton D.L."/>
            <person name="Alikhan N.F."/>
            <person name="Baker D."/>
            <person name="Gharbi K."/>
            <person name="Hall N."/>
            <person name="Watson M."/>
            <person name="Adriaenssens E.M."/>
            <person name="Foster-Nyarko E."/>
            <person name="Jarju S."/>
            <person name="Secka A."/>
            <person name="Antonio M."/>
            <person name="Oren A."/>
            <person name="Chaudhuri R.R."/>
            <person name="La Ragione R."/>
            <person name="Hildebrand F."/>
            <person name="Pallen M.J."/>
        </authorList>
    </citation>
    <scope>NUCLEOTIDE SEQUENCE</scope>
    <source>
        <strain evidence="1">A5-1222</strain>
    </source>
</reference>
<evidence type="ECO:0000313" key="2">
    <source>
        <dbReference type="Proteomes" id="UP000824247"/>
    </source>
</evidence>
<organism evidence="1 2">
    <name type="scientific">Candidatus Ureaplasma intestinipullorum</name>
    <dbReference type="NCBI Taxonomy" id="2838770"/>
    <lineage>
        <taxon>Bacteria</taxon>
        <taxon>Bacillati</taxon>
        <taxon>Mycoplasmatota</taxon>
        <taxon>Mycoplasmoidales</taxon>
        <taxon>Mycoplasmoidaceae</taxon>
        <taxon>Ureaplasma</taxon>
    </lineage>
</organism>
<reference evidence="1" key="2">
    <citation type="submission" date="2021-04" db="EMBL/GenBank/DDBJ databases">
        <authorList>
            <person name="Gilroy R."/>
        </authorList>
    </citation>
    <scope>NUCLEOTIDE SEQUENCE</scope>
    <source>
        <strain evidence="1">A5-1222</strain>
    </source>
</reference>
<evidence type="ECO:0000313" key="1">
    <source>
        <dbReference type="EMBL" id="MBU3830716.1"/>
    </source>
</evidence>
<dbReference type="AlphaFoldDB" id="A0A9E2KVV6"/>
<accession>A0A9E2KVV6</accession>
<protein>
    <submittedName>
        <fullName evidence="1">Uncharacterized protein</fullName>
    </submittedName>
</protein>
<dbReference type="Proteomes" id="UP000824247">
    <property type="component" value="Unassembled WGS sequence"/>
</dbReference>
<dbReference type="EMBL" id="JAHLFM010000017">
    <property type="protein sequence ID" value="MBU3830716.1"/>
    <property type="molecule type" value="Genomic_DNA"/>
</dbReference>
<comment type="caution">
    <text evidence="1">The sequence shown here is derived from an EMBL/GenBank/DDBJ whole genome shotgun (WGS) entry which is preliminary data.</text>
</comment>
<proteinExistence type="predicted"/>
<gene>
    <name evidence="1" type="ORF">H9897_00935</name>
</gene>